<name>A0A9P5NQF2_GYMJU</name>
<proteinExistence type="predicted"/>
<evidence type="ECO:0000313" key="3">
    <source>
        <dbReference type="Proteomes" id="UP000724874"/>
    </source>
</evidence>
<keyword evidence="1" id="KW-0732">Signal</keyword>
<dbReference type="EMBL" id="JADNYJ010000034">
    <property type="protein sequence ID" value="KAF8902814.1"/>
    <property type="molecule type" value="Genomic_DNA"/>
</dbReference>
<organism evidence="2 3">
    <name type="scientific">Gymnopilus junonius</name>
    <name type="common">Spectacular rustgill mushroom</name>
    <name type="synonym">Gymnopilus spectabilis subsp. junonius</name>
    <dbReference type="NCBI Taxonomy" id="109634"/>
    <lineage>
        <taxon>Eukaryota</taxon>
        <taxon>Fungi</taxon>
        <taxon>Dikarya</taxon>
        <taxon>Basidiomycota</taxon>
        <taxon>Agaricomycotina</taxon>
        <taxon>Agaricomycetes</taxon>
        <taxon>Agaricomycetidae</taxon>
        <taxon>Agaricales</taxon>
        <taxon>Agaricineae</taxon>
        <taxon>Hymenogastraceae</taxon>
        <taxon>Gymnopilus</taxon>
    </lineage>
</organism>
<gene>
    <name evidence="2" type="ORF">CPB84DRAFT_1775518</name>
</gene>
<keyword evidence="3" id="KW-1185">Reference proteome</keyword>
<dbReference type="AlphaFoldDB" id="A0A9P5NQF2"/>
<sequence>MTMSVTNLFFPSFSLSFFSFGLPLRYGSYDANVSVSGMSIFNRFPFSSTTMEAESELIEVILCSGISVLSGFCTSYFQLFEGVVVTARRTLGSYLIILHTSGSHFDVQNFM</sequence>
<reference evidence="2" key="1">
    <citation type="submission" date="2020-11" db="EMBL/GenBank/DDBJ databases">
        <authorList>
            <consortium name="DOE Joint Genome Institute"/>
            <person name="Ahrendt S."/>
            <person name="Riley R."/>
            <person name="Andreopoulos W."/>
            <person name="LaButti K."/>
            <person name="Pangilinan J."/>
            <person name="Ruiz-duenas F.J."/>
            <person name="Barrasa J.M."/>
            <person name="Sanchez-Garcia M."/>
            <person name="Camarero S."/>
            <person name="Miyauchi S."/>
            <person name="Serrano A."/>
            <person name="Linde D."/>
            <person name="Babiker R."/>
            <person name="Drula E."/>
            <person name="Ayuso-Fernandez I."/>
            <person name="Pacheco R."/>
            <person name="Padilla G."/>
            <person name="Ferreira P."/>
            <person name="Barriuso J."/>
            <person name="Kellner H."/>
            <person name="Castanera R."/>
            <person name="Alfaro M."/>
            <person name="Ramirez L."/>
            <person name="Pisabarro A.G."/>
            <person name="Kuo A."/>
            <person name="Tritt A."/>
            <person name="Lipzen A."/>
            <person name="He G."/>
            <person name="Yan M."/>
            <person name="Ng V."/>
            <person name="Cullen D."/>
            <person name="Martin F."/>
            <person name="Rosso M.-N."/>
            <person name="Henrissat B."/>
            <person name="Hibbett D."/>
            <person name="Martinez A.T."/>
            <person name="Grigoriev I.V."/>
        </authorList>
    </citation>
    <scope>NUCLEOTIDE SEQUENCE</scope>
    <source>
        <strain evidence="2">AH 44721</strain>
    </source>
</reference>
<evidence type="ECO:0000256" key="1">
    <source>
        <dbReference type="SAM" id="SignalP"/>
    </source>
</evidence>
<feature type="signal peptide" evidence="1">
    <location>
        <begin position="1"/>
        <end position="16"/>
    </location>
</feature>
<accession>A0A9P5NQF2</accession>
<dbReference type="Proteomes" id="UP000724874">
    <property type="component" value="Unassembled WGS sequence"/>
</dbReference>
<evidence type="ECO:0008006" key="4">
    <source>
        <dbReference type="Google" id="ProtNLM"/>
    </source>
</evidence>
<evidence type="ECO:0000313" key="2">
    <source>
        <dbReference type="EMBL" id="KAF8902814.1"/>
    </source>
</evidence>
<feature type="chain" id="PRO_5040376945" description="Secreted protein" evidence="1">
    <location>
        <begin position="17"/>
        <end position="111"/>
    </location>
</feature>
<protein>
    <recommendedName>
        <fullName evidence="4">Secreted protein</fullName>
    </recommendedName>
</protein>
<comment type="caution">
    <text evidence="2">The sequence shown here is derived from an EMBL/GenBank/DDBJ whole genome shotgun (WGS) entry which is preliminary data.</text>
</comment>